<reference evidence="2 3" key="1">
    <citation type="submission" date="2016-07" db="EMBL/GenBank/DDBJ databases">
        <title>Pervasive Adenine N6-methylation of Active Genes in Fungi.</title>
        <authorList>
            <consortium name="DOE Joint Genome Institute"/>
            <person name="Mondo S.J."/>
            <person name="Dannebaum R.O."/>
            <person name="Kuo R.C."/>
            <person name="Labutti K."/>
            <person name="Haridas S."/>
            <person name="Kuo A."/>
            <person name="Salamov A."/>
            <person name="Ahrendt S.R."/>
            <person name="Lipzen A."/>
            <person name="Sullivan W."/>
            <person name="Andreopoulos W.B."/>
            <person name="Clum A."/>
            <person name="Lindquist E."/>
            <person name="Daum C."/>
            <person name="Ramamoorthy G.K."/>
            <person name="Gryganskyi A."/>
            <person name="Culley D."/>
            <person name="Magnuson J.K."/>
            <person name="James T.Y."/>
            <person name="O'Malley M.A."/>
            <person name="Stajich J.E."/>
            <person name="Spatafora J.W."/>
            <person name="Visel A."/>
            <person name="Grigoriev I.V."/>
        </authorList>
    </citation>
    <scope>NUCLEOTIDE SEQUENCE [LARGE SCALE GENOMIC DNA]</scope>
    <source>
        <strain evidence="2 3">NRRL 2496</strain>
    </source>
</reference>
<feature type="region of interest" description="Disordered" evidence="1">
    <location>
        <begin position="113"/>
        <end position="149"/>
    </location>
</feature>
<feature type="compositionally biased region" description="Low complexity" evidence="1">
    <location>
        <begin position="34"/>
        <end position="49"/>
    </location>
</feature>
<evidence type="ECO:0000256" key="1">
    <source>
        <dbReference type="SAM" id="MobiDB-lite"/>
    </source>
</evidence>
<accession>A0A1X2H1V8</accession>
<sequence>MAASDKLKEGVVHILEQNGKAPEPLLTNNGKYASTTFTSPPSSPVDTDSLYQFPRKAPLPPQIHHNHHQADGERTPPVRRGPVDFFLNQPASPKSFQRLPSISRSNTFQTVSSKLSSSSSGAYQSNLEPRTKATNRRRGAHEGHYPPARLPYRRGRVDSCWQIQFQAQHETERTFHIYADTADTLRMWVKVLMKATITRDFTSPVMSSNHVATVPLDVARRTGPRPPSVIMYKTDELRPVTGQLQEHEEEAEEEPHFLRPLSENAH</sequence>
<feature type="region of interest" description="Disordered" evidence="1">
    <location>
        <begin position="21"/>
        <end position="80"/>
    </location>
</feature>
<proteinExistence type="predicted"/>
<protein>
    <recommendedName>
        <fullName evidence="4">PH domain-containing protein</fullName>
    </recommendedName>
</protein>
<evidence type="ECO:0000313" key="3">
    <source>
        <dbReference type="Proteomes" id="UP000242180"/>
    </source>
</evidence>
<evidence type="ECO:0000313" key="2">
    <source>
        <dbReference type="EMBL" id="ORY91393.1"/>
    </source>
</evidence>
<keyword evidence="3" id="KW-1185">Reference proteome</keyword>
<gene>
    <name evidence="2" type="ORF">BCR43DRAFT_518736</name>
</gene>
<dbReference type="AlphaFoldDB" id="A0A1X2H1V8"/>
<dbReference type="InParanoid" id="A0A1X2H1V8"/>
<feature type="region of interest" description="Disordered" evidence="1">
    <location>
        <begin position="242"/>
        <end position="266"/>
    </location>
</feature>
<organism evidence="2 3">
    <name type="scientific">Syncephalastrum racemosum</name>
    <name type="common">Filamentous fungus</name>
    <dbReference type="NCBI Taxonomy" id="13706"/>
    <lineage>
        <taxon>Eukaryota</taxon>
        <taxon>Fungi</taxon>
        <taxon>Fungi incertae sedis</taxon>
        <taxon>Mucoromycota</taxon>
        <taxon>Mucoromycotina</taxon>
        <taxon>Mucoromycetes</taxon>
        <taxon>Mucorales</taxon>
        <taxon>Syncephalastraceae</taxon>
        <taxon>Syncephalastrum</taxon>
    </lineage>
</organism>
<dbReference type="OrthoDB" id="73680at2759"/>
<comment type="caution">
    <text evidence="2">The sequence shown here is derived from an EMBL/GenBank/DDBJ whole genome shotgun (WGS) entry which is preliminary data.</text>
</comment>
<name>A0A1X2H1V8_SYNRA</name>
<dbReference type="Proteomes" id="UP000242180">
    <property type="component" value="Unassembled WGS sequence"/>
</dbReference>
<dbReference type="STRING" id="13706.A0A1X2H1V8"/>
<dbReference type="EMBL" id="MCGN01000011">
    <property type="protein sequence ID" value="ORY91393.1"/>
    <property type="molecule type" value="Genomic_DNA"/>
</dbReference>
<evidence type="ECO:0008006" key="4">
    <source>
        <dbReference type="Google" id="ProtNLM"/>
    </source>
</evidence>